<accession>A0A940DKA6</accession>
<protein>
    <recommendedName>
        <fullName evidence="4">3-keto-disaccharide hydrolase domain-containing protein</fullName>
    </recommendedName>
</protein>
<dbReference type="Proteomes" id="UP000712007">
    <property type="component" value="Unassembled WGS sequence"/>
</dbReference>
<evidence type="ECO:0000313" key="2">
    <source>
        <dbReference type="EMBL" id="MBO8440230.1"/>
    </source>
</evidence>
<evidence type="ECO:0000313" key="3">
    <source>
        <dbReference type="Proteomes" id="UP000712007"/>
    </source>
</evidence>
<dbReference type="EMBL" id="JADIMV010000105">
    <property type="protein sequence ID" value="MBO8440230.1"/>
    <property type="molecule type" value="Genomic_DNA"/>
</dbReference>
<sequence length="81" mass="8973">MKTFFTRLLLLASVVLAAAGLQAQGDEFKILFDVGFEDGRIPDDWEIVNERGDEDWKIVSGDSYGGSGRHVELRNGTSVQK</sequence>
<dbReference type="AlphaFoldDB" id="A0A940DKA6"/>
<proteinExistence type="predicted"/>
<feature type="non-terminal residue" evidence="2">
    <location>
        <position position="81"/>
    </location>
</feature>
<comment type="caution">
    <text evidence="2">The sequence shown here is derived from an EMBL/GenBank/DDBJ whole genome shotgun (WGS) entry which is preliminary data.</text>
</comment>
<feature type="chain" id="PRO_5038080634" description="3-keto-disaccharide hydrolase domain-containing protein" evidence="1">
    <location>
        <begin position="24"/>
        <end position="81"/>
    </location>
</feature>
<name>A0A940DKA6_9BACT</name>
<keyword evidence="1" id="KW-0732">Signal</keyword>
<reference evidence="2" key="1">
    <citation type="submission" date="2020-10" db="EMBL/GenBank/DDBJ databases">
        <authorList>
            <person name="Gilroy R."/>
        </authorList>
    </citation>
    <scope>NUCLEOTIDE SEQUENCE</scope>
    <source>
        <strain evidence="2">3924</strain>
    </source>
</reference>
<reference evidence="2" key="2">
    <citation type="journal article" date="2021" name="PeerJ">
        <title>Extensive microbial diversity within the chicken gut microbiome revealed by metagenomics and culture.</title>
        <authorList>
            <person name="Gilroy R."/>
            <person name="Ravi A."/>
            <person name="Getino M."/>
            <person name="Pursley I."/>
            <person name="Horton D.L."/>
            <person name="Alikhan N.F."/>
            <person name="Baker D."/>
            <person name="Gharbi K."/>
            <person name="Hall N."/>
            <person name="Watson M."/>
            <person name="Adriaenssens E.M."/>
            <person name="Foster-Nyarko E."/>
            <person name="Jarju S."/>
            <person name="Secka A."/>
            <person name="Antonio M."/>
            <person name="Oren A."/>
            <person name="Chaudhuri R.R."/>
            <person name="La Ragione R."/>
            <person name="Hildebrand F."/>
            <person name="Pallen M.J."/>
        </authorList>
    </citation>
    <scope>NUCLEOTIDE SEQUENCE</scope>
    <source>
        <strain evidence="2">3924</strain>
    </source>
</reference>
<evidence type="ECO:0000256" key="1">
    <source>
        <dbReference type="SAM" id="SignalP"/>
    </source>
</evidence>
<feature type="signal peptide" evidence="1">
    <location>
        <begin position="1"/>
        <end position="23"/>
    </location>
</feature>
<gene>
    <name evidence="2" type="ORF">IAC51_06220</name>
</gene>
<organism evidence="2 3">
    <name type="scientific">Candidatus Aphodosoma intestinipullorum</name>
    <dbReference type="NCBI Taxonomy" id="2840674"/>
    <lineage>
        <taxon>Bacteria</taxon>
        <taxon>Pseudomonadati</taxon>
        <taxon>Bacteroidota</taxon>
        <taxon>Bacteroidia</taxon>
        <taxon>Bacteroidales</taxon>
        <taxon>Candidatus Aphodosoma</taxon>
    </lineage>
</organism>
<evidence type="ECO:0008006" key="4">
    <source>
        <dbReference type="Google" id="ProtNLM"/>
    </source>
</evidence>